<dbReference type="OrthoDB" id="5169850at2759"/>
<dbReference type="AlphaFoldDB" id="A0A4U0X4Z7"/>
<dbReference type="EMBL" id="NAJN01000647">
    <property type="protein sequence ID" value="TKA70416.1"/>
    <property type="molecule type" value="Genomic_DNA"/>
</dbReference>
<name>A0A4U0X4Z7_9PEZI</name>
<dbReference type="Gene3D" id="3.40.630.30">
    <property type="match status" value="1"/>
</dbReference>
<accession>A0A4U0X4Z7</accession>
<proteinExistence type="predicted"/>
<evidence type="ECO:0000313" key="2">
    <source>
        <dbReference type="Proteomes" id="UP000308768"/>
    </source>
</evidence>
<comment type="caution">
    <text evidence="1">The sequence shown here is derived from an EMBL/GenBank/DDBJ whole genome shotgun (WGS) entry which is preliminary data.</text>
</comment>
<evidence type="ECO:0000313" key="1">
    <source>
        <dbReference type="EMBL" id="TKA70416.1"/>
    </source>
</evidence>
<gene>
    <name evidence="1" type="ORF">B0A49_06214</name>
</gene>
<keyword evidence="2" id="KW-1185">Reference proteome</keyword>
<protein>
    <recommendedName>
        <fullName evidence="3">N-acetyltransferase domain-containing protein</fullName>
    </recommendedName>
</protein>
<reference evidence="1 2" key="1">
    <citation type="submission" date="2017-03" db="EMBL/GenBank/DDBJ databases">
        <title>Genomes of endolithic fungi from Antarctica.</title>
        <authorList>
            <person name="Coleine C."/>
            <person name="Masonjones S."/>
            <person name="Stajich J.E."/>
        </authorList>
    </citation>
    <scope>NUCLEOTIDE SEQUENCE [LARGE SCALE GENOMIC DNA]</scope>
    <source>
        <strain evidence="1 2">CCFEE 5187</strain>
    </source>
</reference>
<evidence type="ECO:0008006" key="3">
    <source>
        <dbReference type="Google" id="ProtNLM"/>
    </source>
</evidence>
<dbReference type="Proteomes" id="UP000308768">
    <property type="component" value="Unassembled WGS sequence"/>
</dbReference>
<organism evidence="1 2">
    <name type="scientific">Cryomyces minteri</name>
    <dbReference type="NCBI Taxonomy" id="331657"/>
    <lineage>
        <taxon>Eukaryota</taxon>
        <taxon>Fungi</taxon>
        <taxon>Dikarya</taxon>
        <taxon>Ascomycota</taxon>
        <taxon>Pezizomycotina</taxon>
        <taxon>Dothideomycetes</taxon>
        <taxon>Dothideomycetes incertae sedis</taxon>
        <taxon>Cryomyces</taxon>
    </lineage>
</organism>
<sequence length="156" mass="17810">MDFPLVSVALAYDQNDPLDMAKVMPLVEVLPLFGTFYHVIEVLDKRDPTSWKATGPQQVLMRNATSTRHDYEGEGLMKKLAQFLMREAKLEGYRGIQIECLHDAVTHTWCHPPQPFKGELIAEVDMETYEEEAEDGKRVRVFAPAKQRGTKVFVTL</sequence>